<evidence type="ECO:0000313" key="2">
    <source>
        <dbReference type="EMBL" id="NEU65515.1"/>
    </source>
</evidence>
<protein>
    <recommendedName>
        <fullName evidence="4">MerR family transcriptional regulator</fullName>
    </recommendedName>
</protein>
<gene>
    <name evidence="2" type="ORF">GK091_01380</name>
</gene>
<evidence type="ECO:0000313" key="3">
    <source>
        <dbReference type="Proteomes" id="UP000477386"/>
    </source>
</evidence>
<organism evidence="2 3">
    <name type="scientific">Spirosoma agri</name>
    <dbReference type="NCBI Taxonomy" id="1987381"/>
    <lineage>
        <taxon>Bacteria</taxon>
        <taxon>Pseudomonadati</taxon>
        <taxon>Bacteroidota</taxon>
        <taxon>Cytophagia</taxon>
        <taxon>Cytophagales</taxon>
        <taxon>Cytophagaceae</taxon>
        <taxon>Spirosoma</taxon>
    </lineage>
</organism>
<dbReference type="AlphaFoldDB" id="A0A6M0ICN1"/>
<proteinExistence type="predicted"/>
<dbReference type="Proteomes" id="UP000477386">
    <property type="component" value="Unassembled WGS sequence"/>
</dbReference>
<dbReference type="RefSeq" id="WP_164034841.1">
    <property type="nucleotide sequence ID" value="NZ_JAAGNZ010000001.1"/>
</dbReference>
<keyword evidence="1" id="KW-0175">Coiled coil</keyword>
<dbReference type="EMBL" id="JAAGNZ010000001">
    <property type="protein sequence ID" value="NEU65515.1"/>
    <property type="molecule type" value="Genomic_DNA"/>
</dbReference>
<dbReference type="Gene3D" id="1.10.1660.10">
    <property type="match status" value="1"/>
</dbReference>
<evidence type="ECO:0008006" key="4">
    <source>
        <dbReference type="Google" id="ProtNLM"/>
    </source>
</evidence>
<sequence>MQPNNLIAISEFCVHHHLEISFVNALEQQGLVEIITIEQTLYVQPEQLGRLEKLVRLHQDLSIHPDDLDIVSDLLERVENLQAQLTQLQNRLVFYERIAN</sequence>
<comment type="caution">
    <text evidence="2">The sequence shown here is derived from an EMBL/GenBank/DDBJ whole genome shotgun (WGS) entry which is preliminary data.</text>
</comment>
<dbReference type="Pfam" id="PF13591">
    <property type="entry name" value="MerR_2"/>
    <property type="match status" value="1"/>
</dbReference>
<keyword evidence="3" id="KW-1185">Reference proteome</keyword>
<accession>A0A6M0ICN1</accession>
<reference evidence="2 3" key="1">
    <citation type="submission" date="2020-02" db="EMBL/GenBank/DDBJ databases">
        <title>Draft genome sequence of two Spirosoma agri KCTC 52727 and Spirosoma terrae KCTC 52035.</title>
        <authorList>
            <person name="Rojas J."/>
            <person name="Ambika Manirajan B."/>
            <person name="Ratering S."/>
            <person name="Suarez C."/>
            <person name="Schnell S."/>
        </authorList>
    </citation>
    <scope>NUCLEOTIDE SEQUENCE [LARGE SCALE GENOMIC DNA]</scope>
    <source>
        <strain evidence="2 3">KCTC 52727</strain>
    </source>
</reference>
<name>A0A6M0ICN1_9BACT</name>
<evidence type="ECO:0000256" key="1">
    <source>
        <dbReference type="SAM" id="Coils"/>
    </source>
</evidence>
<feature type="coiled-coil region" evidence="1">
    <location>
        <begin position="71"/>
        <end position="98"/>
    </location>
</feature>